<dbReference type="AlphaFoldDB" id="A0A507CBZ5"/>
<evidence type="ECO:0000256" key="3">
    <source>
        <dbReference type="ARBA" id="ARBA00023033"/>
    </source>
</evidence>
<evidence type="ECO:0000313" key="5">
    <source>
        <dbReference type="EMBL" id="TPX35464.1"/>
    </source>
</evidence>
<feature type="region of interest" description="Disordered" evidence="4">
    <location>
        <begin position="346"/>
        <end position="392"/>
    </location>
</feature>
<accession>A0A507CBZ5</accession>
<reference evidence="5 6" key="1">
    <citation type="journal article" date="2019" name="Sci. Rep.">
        <title>Comparative genomics of chytrid fungi reveal insights into the obligate biotrophic and pathogenic lifestyle of Synchytrium endobioticum.</title>
        <authorList>
            <person name="van de Vossenberg B.T.L.H."/>
            <person name="Warris S."/>
            <person name="Nguyen H.D.T."/>
            <person name="van Gent-Pelzer M.P.E."/>
            <person name="Joly D.L."/>
            <person name="van de Geest H.C."/>
            <person name="Bonants P.J.M."/>
            <person name="Smith D.S."/>
            <person name="Levesque C.A."/>
            <person name="van der Lee T.A.J."/>
        </authorList>
    </citation>
    <scope>NUCLEOTIDE SEQUENCE [LARGE SCALE GENOMIC DNA]</scope>
    <source>
        <strain evidence="5 6">JEL517</strain>
    </source>
</reference>
<dbReference type="PANTHER" id="PTHR13789">
    <property type="entry name" value="MONOOXYGENASE"/>
    <property type="match status" value="1"/>
</dbReference>
<evidence type="ECO:0000256" key="1">
    <source>
        <dbReference type="ARBA" id="ARBA00007992"/>
    </source>
</evidence>
<gene>
    <name evidence="5" type="ORF">SmJEL517_g02058</name>
</gene>
<dbReference type="PANTHER" id="PTHR13789:SF309">
    <property type="entry name" value="PUTATIVE (AFU_ORTHOLOGUE AFUA_6G14510)-RELATED"/>
    <property type="match status" value="1"/>
</dbReference>
<dbReference type="GO" id="GO:0004497">
    <property type="term" value="F:monooxygenase activity"/>
    <property type="evidence" value="ECO:0007669"/>
    <property type="project" value="UniProtKB-KW"/>
</dbReference>
<dbReference type="InterPro" id="IPR036188">
    <property type="entry name" value="FAD/NAD-bd_sf"/>
</dbReference>
<dbReference type="OrthoDB" id="16820at2759"/>
<dbReference type="Gene3D" id="3.50.50.60">
    <property type="entry name" value="FAD/NAD(P)-binding domain"/>
    <property type="match status" value="3"/>
</dbReference>
<dbReference type="Proteomes" id="UP000319731">
    <property type="component" value="Unassembled WGS sequence"/>
</dbReference>
<sequence>MSAETLEHVPIAVTGSHSSQSLGDFKELPRRIVIVGASVSGLTFLLALRRVCQVTGLALDPVIYDKKTTYYEQGPVYILWRWSIQLLMELGLGHGLQRIAHPITSLKSMDLETGDVYVNWPPAPESTQNTPEEVFKMGDPNIPAMMAVRHSDLVRLLLIALSGADEQYLASSTGECTLPNLSAGDWFEREGFLASIPELQMGAGLDSFLISAGNGLITARFDTGQVEQACMLIGADGLDSTVRDLLLNRHYPPEYANSAVISGVTNVFKTLEHPVPTTLSTGQPIVPLTPDIDHVFPDSSCTTYVGPKATFGVTTMGQGKFGWNLVLAQDEVGRIAEDWTQHLRSQRAQDPTYYQQQQQQQQQQFEIKPSDEKSELPAFQQQQQQVPPEQGTPFEEFLNGLQVRDMALHLASSLGLPESAYTIMALTDPEMTYVQDVFDVGGTPPPSYTAPKFHPGRIILIGDAAHGMATNAQGSLGAGLALTDAGLLAKLVGKCLIRGTDQMDETSLARLATDFDTMRVTVCNAIVNEARNEGAWNRVESSWVRSLFRGRHLPGSWRAASFYQMMTRGGIPHDAGLPTLSILAAAPAINTPIQTPTPLLRA</sequence>
<evidence type="ECO:0008006" key="7">
    <source>
        <dbReference type="Google" id="ProtNLM"/>
    </source>
</evidence>
<proteinExistence type="inferred from homology"/>
<evidence type="ECO:0000256" key="4">
    <source>
        <dbReference type="SAM" id="MobiDB-lite"/>
    </source>
</evidence>
<dbReference type="EMBL" id="QEAO01000008">
    <property type="protein sequence ID" value="TPX35464.1"/>
    <property type="molecule type" value="Genomic_DNA"/>
</dbReference>
<protein>
    <recommendedName>
        <fullName evidence="7">FAD-binding domain-containing protein</fullName>
    </recommendedName>
</protein>
<keyword evidence="3" id="KW-0503">Monooxygenase</keyword>
<dbReference type="GeneID" id="42003283"/>
<dbReference type="InterPro" id="IPR050493">
    <property type="entry name" value="FAD-dep_Monooxygenase_BioMet"/>
</dbReference>
<comment type="similarity">
    <text evidence="1">Belongs to the paxM FAD-dependent monooxygenase family.</text>
</comment>
<dbReference type="RefSeq" id="XP_031025937.1">
    <property type="nucleotide sequence ID" value="XM_031167986.1"/>
</dbReference>
<evidence type="ECO:0000256" key="2">
    <source>
        <dbReference type="ARBA" id="ARBA00023002"/>
    </source>
</evidence>
<feature type="compositionally biased region" description="Low complexity" evidence="4">
    <location>
        <begin position="355"/>
        <end position="364"/>
    </location>
</feature>
<dbReference type="SUPFAM" id="SSF51905">
    <property type="entry name" value="FAD/NAD(P)-binding domain"/>
    <property type="match status" value="1"/>
</dbReference>
<name>A0A507CBZ5_9FUNG</name>
<organism evidence="5 6">
    <name type="scientific">Synchytrium microbalum</name>
    <dbReference type="NCBI Taxonomy" id="1806994"/>
    <lineage>
        <taxon>Eukaryota</taxon>
        <taxon>Fungi</taxon>
        <taxon>Fungi incertae sedis</taxon>
        <taxon>Chytridiomycota</taxon>
        <taxon>Chytridiomycota incertae sedis</taxon>
        <taxon>Chytridiomycetes</taxon>
        <taxon>Synchytriales</taxon>
        <taxon>Synchytriaceae</taxon>
        <taxon>Synchytrium</taxon>
    </lineage>
</organism>
<keyword evidence="2" id="KW-0560">Oxidoreductase</keyword>
<comment type="caution">
    <text evidence="5">The sequence shown here is derived from an EMBL/GenBank/DDBJ whole genome shotgun (WGS) entry which is preliminary data.</text>
</comment>
<evidence type="ECO:0000313" key="6">
    <source>
        <dbReference type="Proteomes" id="UP000319731"/>
    </source>
</evidence>
<keyword evidence="6" id="KW-1185">Reference proteome</keyword>